<reference evidence="3" key="2">
    <citation type="submission" date="2015-01" db="EMBL/GenBank/DDBJ databases">
        <title>Evolutionary Origins and Diversification of the Mycorrhizal Mutualists.</title>
        <authorList>
            <consortium name="DOE Joint Genome Institute"/>
            <consortium name="Mycorrhizal Genomics Consortium"/>
            <person name="Kohler A."/>
            <person name="Kuo A."/>
            <person name="Nagy L.G."/>
            <person name="Floudas D."/>
            <person name="Copeland A."/>
            <person name="Barry K.W."/>
            <person name="Cichocki N."/>
            <person name="Veneault-Fourrey C."/>
            <person name="LaButti K."/>
            <person name="Lindquist E.A."/>
            <person name="Lipzen A."/>
            <person name="Lundell T."/>
            <person name="Morin E."/>
            <person name="Murat C."/>
            <person name="Riley R."/>
            <person name="Ohm R."/>
            <person name="Sun H."/>
            <person name="Tunlid A."/>
            <person name="Henrissat B."/>
            <person name="Grigoriev I.V."/>
            <person name="Hibbett D.S."/>
            <person name="Martin F."/>
        </authorList>
    </citation>
    <scope>NUCLEOTIDE SEQUENCE [LARGE SCALE GENOMIC DNA]</scope>
    <source>
        <strain evidence="3">F 1598</strain>
    </source>
</reference>
<accession>A0A0C3FWW9</accession>
<dbReference type="InParanoid" id="A0A0C3FWW9"/>
<proteinExistence type="predicted"/>
<dbReference type="Proteomes" id="UP000054166">
    <property type="component" value="Unassembled WGS sequence"/>
</dbReference>
<dbReference type="EMBL" id="KN832976">
    <property type="protein sequence ID" value="KIM88620.1"/>
    <property type="molecule type" value="Genomic_DNA"/>
</dbReference>
<keyword evidence="3" id="KW-1185">Reference proteome</keyword>
<name>A0A0C3FWW9_PILCF</name>
<evidence type="ECO:0000313" key="3">
    <source>
        <dbReference type="Proteomes" id="UP000054166"/>
    </source>
</evidence>
<evidence type="ECO:0000256" key="1">
    <source>
        <dbReference type="SAM" id="MobiDB-lite"/>
    </source>
</evidence>
<organism evidence="2 3">
    <name type="scientific">Piloderma croceum (strain F 1598)</name>
    <dbReference type="NCBI Taxonomy" id="765440"/>
    <lineage>
        <taxon>Eukaryota</taxon>
        <taxon>Fungi</taxon>
        <taxon>Dikarya</taxon>
        <taxon>Basidiomycota</taxon>
        <taxon>Agaricomycotina</taxon>
        <taxon>Agaricomycetes</taxon>
        <taxon>Agaricomycetidae</taxon>
        <taxon>Atheliales</taxon>
        <taxon>Atheliaceae</taxon>
        <taxon>Piloderma</taxon>
    </lineage>
</organism>
<evidence type="ECO:0000313" key="2">
    <source>
        <dbReference type="EMBL" id="KIM88620.1"/>
    </source>
</evidence>
<gene>
    <name evidence="2" type="ORF">PILCRDRAFT_813587</name>
</gene>
<sequence>MFRRRMLDIFDPYDLEEAMGFGRSRYTFDGEVDRSTFATVSNRAFRAHDDAKNLFLNHLATVDTSAGAVTTEIIKFHLVPDMRKRFNKFVKEYGCTATSRKITREEQDKINKTRQSLMQFTSVTVTPAAQKAYLEKNPQKKPTHASGSATPLGDSTSSTSKTRNATDAGLEASDAGPSALATLKTKKAKA</sequence>
<protein>
    <submittedName>
        <fullName evidence="2">Uncharacterized protein</fullName>
    </submittedName>
</protein>
<dbReference type="HOGENOM" id="CLU_104715_0_0_1"/>
<feature type="region of interest" description="Disordered" evidence="1">
    <location>
        <begin position="135"/>
        <end position="190"/>
    </location>
</feature>
<dbReference type="OrthoDB" id="57709at2759"/>
<reference evidence="2 3" key="1">
    <citation type="submission" date="2014-04" db="EMBL/GenBank/DDBJ databases">
        <authorList>
            <consortium name="DOE Joint Genome Institute"/>
            <person name="Kuo A."/>
            <person name="Tarkka M."/>
            <person name="Buscot F."/>
            <person name="Kohler A."/>
            <person name="Nagy L.G."/>
            <person name="Floudas D."/>
            <person name="Copeland A."/>
            <person name="Barry K.W."/>
            <person name="Cichocki N."/>
            <person name="Veneault-Fourrey C."/>
            <person name="LaButti K."/>
            <person name="Lindquist E.A."/>
            <person name="Lipzen A."/>
            <person name="Lundell T."/>
            <person name="Morin E."/>
            <person name="Murat C."/>
            <person name="Sun H."/>
            <person name="Tunlid A."/>
            <person name="Henrissat B."/>
            <person name="Grigoriev I.V."/>
            <person name="Hibbett D.S."/>
            <person name="Martin F."/>
            <person name="Nordberg H.P."/>
            <person name="Cantor M.N."/>
            <person name="Hua S.X."/>
        </authorList>
    </citation>
    <scope>NUCLEOTIDE SEQUENCE [LARGE SCALE GENOMIC DNA]</scope>
    <source>
        <strain evidence="2 3">F 1598</strain>
    </source>
</reference>
<feature type="compositionally biased region" description="Polar residues" evidence="1">
    <location>
        <begin position="145"/>
        <end position="165"/>
    </location>
</feature>
<dbReference type="AlphaFoldDB" id="A0A0C3FWW9"/>